<keyword evidence="1" id="KW-1133">Transmembrane helix</keyword>
<dbReference type="Proteomes" id="UP001063698">
    <property type="component" value="Chromosome"/>
</dbReference>
<gene>
    <name evidence="2" type="ORF">IPA_09040</name>
</gene>
<keyword evidence="3" id="KW-1185">Reference proteome</keyword>
<sequence length="156" mass="16892">MKKWVPVAIFALTLLLSIALSPWWNPWTYSLSALGSASNSLGGVLFDGGVALTGFSISHLNLKNFAQVVMILAILSLLVGAINIDFGIYHYVVSVLLFIMIYVYVLLHGTPLAYAGTLGSVSLWISHWYLGLPPGVAIPELSAIALAFYFLMKDST</sequence>
<evidence type="ECO:0000256" key="1">
    <source>
        <dbReference type="SAM" id="Phobius"/>
    </source>
</evidence>
<reference evidence="2" key="1">
    <citation type="submission" date="2013-11" db="EMBL/GenBank/DDBJ databases">
        <title>Comparative genomics of Ignicoccus.</title>
        <authorList>
            <person name="Podar M."/>
        </authorList>
    </citation>
    <scope>NUCLEOTIDE SEQUENCE</scope>
    <source>
        <strain evidence="2">DSM 13166</strain>
    </source>
</reference>
<dbReference type="EMBL" id="CP006868">
    <property type="protein sequence ID" value="UXD22862.1"/>
    <property type="molecule type" value="Genomic_DNA"/>
</dbReference>
<accession>A0A977PLB0</accession>
<keyword evidence="1" id="KW-0812">Transmembrane</keyword>
<dbReference type="AlphaFoldDB" id="A0A977PLB0"/>
<feature type="transmembrane region" description="Helical" evidence="1">
    <location>
        <begin position="136"/>
        <end position="152"/>
    </location>
</feature>
<organism evidence="2 3">
    <name type="scientific">Ignicoccus pacificus DSM 13166</name>
    <dbReference type="NCBI Taxonomy" id="940294"/>
    <lineage>
        <taxon>Archaea</taxon>
        <taxon>Thermoproteota</taxon>
        <taxon>Thermoprotei</taxon>
        <taxon>Desulfurococcales</taxon>
        <taxon>Desulfurococcaceae</taxon>
        <taxon>Ignicoccus</taxon>
    </lineage>
</organism>
<evidence type="ECO:0000313" key="3">
    <source>
        <dbReference type="Proteomes" id="UP001063698"/>
    </source>
</evidence>
<proteinExistence type="predicted"/>
<feature type="transmembrane region" description="Helical" evidence="1">
    <location>
        <begin position="64"/>
        <end position="82"/>
    </location>
</feature>
<evidence type="ECO:0000313" key="2">
    <source>
        <dbReference type="EMBL" id="UXD22862.1"/>
    </source>
</evidence>
<name>A0A977PLB0_9CREN</name>
<dbReference type="KEGG" id="ipc:IPA_09040"/>
<keyword evidence="1" id="KW-0472">Membrane</keyword>
<protein>
    <submittedName>
        <fullName evidence="2">Uncharacterized protein</fullName>
    </submittedName>
</protein>
<feature type="transmembrane region" description="Helical" evidence="1">
    <location>
        <begin position="88"/>
        <end position="107"/>
    </location>
</feature>